<dbReference type="EMBL" id="CP013655">
    <property type="protein sequence ID" value="ALS38417.1"/>
    <property type="molecule type" value="Genomic_DNA"/>
</dbReference>
<gene>
    <name evidence="2" type="ORF">ATZ35_15050</name>
</gene>
<keyword evidence="3" id="KW-1185">Reference proteome</keyword>
<dbReference type="Proteomes" id="UP000067523">
    <property type="component" value="Chromosome"/>
</dbReference>
<proteinExistence type="predicted"/>
<keyword evidence="1" id="KW-1133">Transmembrane helix</keyword>
<feature type="transmembrane region" description="Helical" evidence="1">
    <location>
        <begin position="6"/>
        <end position="22"/>
    </location>
</feature>
<evidence type="ECO:0000313" key="2">
    <source>
        <dbReference type="EMBL" id="ALS38417.1"/>
    </source>
</evidence>
<evidence type="ECO:0000256" key="1">
    <source>
        <dbReference type="SAM" id="Phobius"/>
    </source>
</evidence>
<evidence type="ECO:0000313" key="3">
    <source>
        <dbReference type="Proteomes" id="UP000067523"/>
    </source>
</evidence>
<reference evidence="3" key="1">
    <citation type="submission" date="2015-12" db="EMBL/GenBank/DDBJ databases">
        <authorList>
            <person name="Lauer A."/>
            <person name="Humrighouse B."/>
            <person name="Loparev V."/>
            <person name="Shewmaker P.L."/>
            <person name="Whitney A.M."/>
            <person name="McLaughlin R.W."/>
        </authorList>
    </citation>
    <scope>NUCLEOTIDE SEQUENCE [LARGE SCALE GENOMIC DNA]</scope>
    <source>
        <strain evidence="3">LMG 26678</strain>
    </source>
</reference>
<dbReference type="AlphaFoldDB" id="A0A0U2XIG4"/>
<keyword evidence="1" id="KW-0472">Membrane</keyword>
<dbReference type="KEGG" id="erx:ATZ35_15050"/>
<protein>
    <submittedName>
        <fullName evidence="2">Uncharacterized protein</fullName>
    </submittedName>
</protein>
<keyword evidence="1" id="KW-0812">Transmembrane</keyword>
<organism evidence="2 3">
    <name type="scientific">Enterococcus rotai</name>
    <dbReference type="NCBI Taxonomy" id="118060"/>
    <lineage>
        <taxon>Bacteria</taxon>
        <taxon>Bacillati</taxon>
        <taxon>Bacillota</taxon>
        <taxon>Bacilli</taxon>
        <taxon>Lactobacillales</taxon>
        <taxon>Enterococcaceae</taxon>
        <taxon>Enterococcus</taxon>
    </lineage>
</organism>
<accession>A0A0U2XIG4</accession>
<dbReference type="RefSeq" id="WP_208927975.1">
    <property type="nucleotide sequence ID" value="NZ_CP013655.1"/>
</dbReference>
<name>A0A0U2XIG4_9ENTE</name>
<sequence>MEVNIAMGMIVLSFLCFVSSYYPDRHGQLGYKGILFLVSNQKDRPFVYKYSNRSFGATMYIGSLIFLILFTLLDKQMINSVTMHTIRIAYLVYGLSSMLVAELVVIDKKRKIVKSFN</sequence>
<feature type="transmembrane region" description="Helical" evidence="1">
    <location>
        <begin position="85"/>
        <end position="106"/>
    </location>
</feature>
<dbReference type="STRING" id="118060.ATZ35_15050"/>
<feature type="transmembrane region" description="Helical" evidence="1">
    <location>
        <begin position="54"/>
        <end position="73"/>
    </location>
</feature>